<organism evidence="1 2">
    <name type="scientific">Bombella pluederhausensis</name>
    <dbReference type="NCBI Taxonomy" id="2967336"/>
    <lineage>
        <taxon>Bacteria</taxon>
        <taxon>Pseudomonadati</taxon>
        <taxon>Pseudomonadota</taxon>
        <taxon>Alphaproteobacteria</taxon>
        <taxon>Acetobacterales</taxon>
        <taxon>Acetobacteraceae</taxon>
        <taxon>Bombella</taxon>
    </lineage>
</organism>
<evidence type="ECO:0008006" key="3">
    <source>
        <dbReference type="Google" id="ProtNLM"/>
    </source>
</evidence>
<dbReference type="EMBL" id="JANIDY010000001">
    <property type="protein sequence ID" value="MCX5617706.1"/>
    <property type="molecule type" value="Genomic_DNA"/>
</dbReference>
<dbReference type="Proteomes" id="UP001165576">
    <property type="component" value="Unassembled WGS sequence"/>
</dbReference>
<reference evidence="1" key="1">
    <citation type="submission" date="2022-07" db="EMBL/GenBank/DDBJ databases">
        <title>Bombella genomes.</title>
        <authorList>
            <person name="Harer L."/>
            <person name="Styblova S."/>
            <person name="Ehrmann M."/>
        </authorList>
    </citation>
    <scope>NUCLEOTIDE SEQUENCE</scope>
    <source>
        <strain evidence="1">TMW 2.2543</strain>
    </source>
</reference>
<proteinExistence type="predicted"/>
<evidence type="ECO:0000313" key="1">
    <source>
        <dbReference type="EMBL" id="MCX5617706.1"/>
    </source>
</evidence>
<dbReference type="RefSeq" id="WP_266116173.1">
    <property type="nucleotide sequence ID" value="NZ_JANIDY010000001.1"/>
</dbReference>
<name>A0ABT3WF48_9PROT</name>
<protein>
    <recommendedName>
        <fullName evidence="3">Phosphatidate cytidylyltransferase</fullName>
    </recommendedName>
</protein>
<sequence>MSEAINQLLIKELTTSVPDEVSDFAGAIAGTLKTHPLGILFYGSVLRDVDFDGILDFYVITDRPVSLSGNGFARWANHILPPNVYYMEHEVGTRVLRAKVAFLSIGQFLKRSTLFTLDTTIWARFCQPVRMVWVRDGKSADHILKAVSQCVVTASCWAALLGPEKGQAATYWHELFTKTYAAELRVEKKGRSRNLLAGREERYRELLLHAWEQASIPYQEDENACLYPVLTEKARVKAIRRWQHVAATGKPLNVVRLIKAAFTFTDGISYLLWKIQRHTGQVIQVSNFERKHPVLTLPLFLWRARRLRFRSDA</sequence>
<gene>
    <name evidence="1" type="ORF">NQF86_03335</name>
</gene>
<comment type="caution">
    <text evidence="1">The sequence shown here is derived from an EMBL/GenBank/DDBJ whole genome shotgun (WGS) entry which is preliminary data.</text>
</comment>
<evidence type="ECO:0000313" key="2">
    <source>
        <dbReference type="Proteomes" id="UP001165576"/>
    </source>
</evidence>
<accession>A0ABT3WF48</accession>
<keyword evidence="2" id="KW-1185">Reference proteome</keyword>